<keyword evidence="2" id="KW-0804">Transcription</keyword>
<dbReference type="RefSeq" id="WP_343914518.1">
    <property type="nucleotide sequence ID" value="NZ_BAAAGE010000006.1"/>
</dbReference>
<sequence>MMSVVNRIVFFVPEKVHLLDLSGPAHVFYEAEKEGASLEVLFAGFRSSEKVKSSVGLSFCNLLEIEELNLNANDFVFIPGSEDIIQIVNTNKSFLPLINKWNKEKVNICSICVGVFWLATLGLLNGKKSTTHWRYLQLLEQKHPKTIVQKNNLFVIEENLYMSAGVSSGIDLALYILEKLYGYNLALKVSKEIVYYFRRAGNDPQISNFLKYRDHIDNSIHKIQDYIVNNINKRITLDDIADEVNMSKRNVSRKFKKVTQITVGDYINLVRYERINNLLSKGMKLEQVALECGLKSTNQVRMLLKKYQE</sequence>
<dbReference type="Gene3D" id="1.10.10.60">
    <property type="entry name" value="Homeodomain-like"/>
    <property type="match status" value="1"/>
</dbReference>
<dbReference type="PANTHER" id="PTHR43130">
    <property type="entry name" value="ARAC-FAMILY TRANSCRIPTIONAL REGULATOR"/>
    <property type="match status" value="1"/>
</dbReference>
<protein>
    <submittedName>
        <fullName evidence="4">GlxA family transcriptional regulator</fullName>
    </submittedName>
</protein>
<name>A0ABP3UF02_9FLAO</name>
<evidence type="ECO:0000256" key="2">
    <source>
        <dbReference type="ARBA" id="ARBA00023163"/>
    </source>
</evidence>
<dbReference type="InterPro" id="IPR018060">
    <property type="entry name" value="HTH_AraC"/>
</dbReference>
<keyword evidence="5" id="KW-1185">Reference proteome</keyword>
<dbReference type="InterPro" id="IPR052158">
    <property type="entry name" value="INH-QAR"/>
</dbReference>
<dbReference type="SUPFAM" id="SSF52317">
    <property type="entry name" value="Class I glutamine amidotransferase-like"/>
    <property type="match status" value="1"/>
</dbReference>
<gene>
    <name evidence="4" type="ORF">GCM10009430_45180</name>
</gene>
<reference evidence="5" key="1">
    <citation type="journal article" date="2019" name="Int. J. Syst. Evol. Microbiol.">
        <title>The Global Catalogue of Microorganisms (GCM) 10K type strain sequencing project: providing services to taxonomists for standard genome sequencing and annotation.</title>
        <authorList>
            <consortium name="The Broad Institute Genomics Platform"/>
            <consortium name="The Broad Institute Genome Sequencing Center for Infectious Disease"/>
            <person name="Wu L."/>
            <person name="Ma J."/>
        </authorList>
    </citation>
    <scope>NUCLEOTIDE SEQUENCE [LARGE SCALE GENOMIC DNA]</scope>
    <source>
        <strain evidence="5">JCM 15974</strain>
    </source>
</reference>
<evidence type="ECO:0000313" key="4">
    <source>
        <dbReference type="EMBL" id="GAA0732208.1"/>
    </source>
</evidence>
<dbReference type="PROSITE" id="PS01124">
    <property type="entry name" value="HTH_ARAC_FAMILY_2"/>
    <property type="match status" value="1"/>
</dbReference>
<dbReference type="SMART" id="SM00342">
    <property type="entry name" value="HTH_ARAC"/>
    <property type="match status" value="1"/>
</dbReference>
<organism evidence="4 5">
    <name type="scientific">Aquimarina litoralis</name>
    <dbReference type="NCBI Taxonomy" id="584605"/>
    <lineage>
        <taxon>Bacteria</taxon>
        <taxon>Pseudomonadati</taxon>
        <taxon>Bacteroidota</taxon>
        <taxon>Flavobacteriia</taxon>
        <taxon>Flavobacteriales</taxon>
        <taxon>Flavobacteriaceae</taxon>
        <taxon>Aquimarina</taxon>
    </lineage>
</organism>
<proteinExistence type="predicted"/>
<dbReference type="SUPFAM" id="SSF46689">
    <property type="entry name" value="Homeodomain-like"/>
    <property type="match status" value="1"/>
</dbReference>
<dbReference type="Pfam" id="PF12833">
    <property type="entry name" value="HTH_18"/>
    <property type="match status" value="1"/>
</dbReference>
<evidence type="ECO:0000256" key="1">
    <source>
        <dbReference type="ARBA" id="ARBA00023015"/>
    </source>
</evidence>
<evidence type="ECO:0000313" key="5">
    <source>
        <dbReference type="Proteomes" id="UP001501758"/>
    </source>
</evidence>
<comment type="caution">
    <text evidence="4">The sequence shown here is derived from an EMBL/GenBank/DDBJ whole genome shotgun (WGS) entry which is preliminary data.</text>
</comment>
<evidence type="ECO:0000259" key="3">
    <source>
        <dbReference type="PROSITE" id="PS01124"/>
    </source>
</evidence>
<feature type="domain" description="HTH araC/xylS-type" evidence="3">
    <location>
        <begin position="221"/>
        <end position="309"/>
    </location>
</feature>
<keyword evidence="1" id="KW-0805">Transcription regulation</keyword>
<accession>A0ABP3UF02</accession>
<dbReference type="Proteomes" id="UP001501758">
    <property type="component" value="Unassembled WGS sequence"/>
</dbReference>
<dbReference type="InterPro" id="IPR009057">
    <property type="entry name" value="Homeodomain-like_sf"/>
</dbReference>
<dbReference type="Pfam" id="PF01965">
    <property type="entry name" value="DJ-1_PfpI"/>
    <property type="match status" value="1"/>
</dbReference>
<dbReference type="PANTHER" id="PTHR43130:SF3">
    <property type="entry name" value="HTH-TYPE TRANSCRIPTIONAL REGULATOR RV1931C"/>
    <property type="match status" value="1"/>
</dbReference>
<dbReference type="EMBL" id="BAAAGE010000006">
    <property type="protein sequence ID" value="GAA0732208.1"/>
    <property type="molecule type" value="Genomic_DNA"/>
</dbReference>
<dbReference type="InterPro" id="IPR002818">
    <property type="entry name" value="DJ-1/PfpI"/>
</dbReference>
<dbReference type="Gene3D" id="3.40.50.880">
    <property type="match status" value="1"/>
</dbReference>
<dbReference type="InterPro" id="IPR029062">
    <property type="entry name" value="Class_I_gatase-like"/>
</dbReference>